<feature type="transmembrane region" description="Helical" evidence="1">
    <location>
        <begin position="14"/>
        <end position="32"/>
    </location>
</feature>
<dbReference type="AlphaFoldDB" id="A0A7H9AKK3"/>
<feature type="transmembrane region" description="Helical" evidence="1">
    <location>
        <begin position="78"/>
        <end position="96"/>
    </location>
</feature>
<keyword evidence="1" id="KW-0812">Transmembrane</keyword>
<evidence type="ECO:0000313" key="4">
    <source>
        <dbReference type="EMBL" id="QLG43980.1"/>
    </source>
</evidence>
<feature type="domain" description="Cytochrome C Planctomycete-type" evidence="2">
    <location>
        <begin position="169"/>
        <end position="228"/>
    </location>
</feature>
<dbReference type="Pfam" id="PF09990">
    <property type="entry name" value="DUF2231"/>
    <property type="match status" value="1"/>
</dbReference>
<accession>A0A7H9AKK3</accession>
<protein>
    <submittedName>
        <fullName evidence="4">Chitobiase/beta-hexosaminidase C-terminal domain-containing protein</fullName>
    </submittedName>
</protein>
<evidence type="ECO:0000259" key="2">
    <source>
        <dbReference type="Pfam" id="PF07635"/>
    </source>
</evidence>
<dbReference type="InterPro" id="IPR019251">
    <property type="entry name" value="DUF2231_TM"/>
</dbReference>
<dbReference type="RefSeq" id="WP_179240316.1">
    <property type="nucleotide sequence ID" value="NZ_CP058595.1"/>
</dbReference>
<dbReference type="EMBL" id="CP058595">
    <property type="protein sequence ID" value="QLG43980.1"/>
    <property type="molecule type" value="Genomic_DNA"/>
</dbReference>
<keyword evidence="5" id="KW-1185">Reference proteome</keyword>
<feature type="domain" description="DUF2231" evidence="3">
    <location>
        <begin position="11"/>
        <end position="131"/>
    </location>
</feature>
<dbReference type="SUPFAM" id="SSF49785">
    <property type="entry name" value="Galactose-binding domain-like"/>
    <property type="match status" value="1"/>
</dbReference>
<name>A0A7H9AKK3_9FLAO</name>
<dbReference type="Pfam" id="PF07635">
    <property type="entry name" value="PSCyt1"/>
    <property type="match status" value="1"/>
</dbReference>
<dbReference type="Gene3D" id="3.80.10.10">
    <property type="entry name" value="Ribonuclease Inhibitor"/>
    <property type="match status" value="1"/>
</dbReference>
<reference evidence="4 5" key="1">
    <citation type="journal article" date="2006" name="Int. J. Syst. Evol. Microbiol.">
        <title>Costertonia aggregata gen. nov., sp. nov., a mesophilic marine bacterium of the family Flavobacteriaceae, isolated from a mature biofilm.</title>
        <authorList>
            <person name="Kwon K.K."/>
            <person name="Lee Y.K."/>
            <person name="Lee H.K."/>
        </authorList>
    </citation>
    <scope>NUCLEOTIDE SEQUENCE [LARGE SCALE GENOMIC DNA]</scope>
    <source>
        <strain evidence="4 5">KCCM 42265</strain>
    </source>
</reference>
<organism evidence="4 5">
    <name type="scientific">Costertonia aggregata</name>
    <dbReference type="NCBI Taxonomy" id="343403"/>
    <lineage>
        <taxon>Bacteria</taxon>
        <taxon>Pseudomonadati</taxon>
        <taxon>Bacteroidota</taxon>
        <taxon>Flavobacteriia</taxon>
        <taxon>Flavobacteriales</taxon>
        <taxon>Flavobacteriaceae</taxon>
        <taxon>Costertonia</taxon>
    </lineage>
</organism>
<evidence type="ECO:0000313" key="5">
    <source>
        <dbReference type="Proteomes" id="UP000509302"/>
    </source>
</evidence>
<keyword evidence="1" id="KW-1133">Transmembrane helix</keyword>
<dbReference type="InterPro" id="IPR026876">
    <property type="entry name" value="Fn3_assoc_repeat"/>
</dbReference>
<feature type="transmembrane region" description="Helical" evidence="1">
    <location>
        <begin position="108"/>
        <end position="128"/>
    </location>
</feature>
<keyword evidence="1" id="KW-0472">Membrane</keyword>
<dbReference type="Gene3D" id="2.60.120.260">
    <property type="entry name" value="Galactose-binding domain-like"/>
    <property type="match status" value="1"/>
</dbReference>
<evidence type="ECO:0000259" key="3">
    <source>
        <dbReference type="Pfam" id="PF09990"/>
    </source>
</evidence>
<feature type="transmembrane region" description="Helical" evidence="1">
    <location>
        <begin position="44"/>
        <end position="66"/>
    </location>
</feature>
<dbReference type="InterPro" id="IPR011429">
    <property type="entry name" value="Cyt_c_Planctomycete-type"/>
</dbReference>
<proteinExistence type="predicted"/>
<sequence length="685" mass="76332">MTYLMINIGNFHPVLVHLPIGILIFAFILEIYQRLKPDQNIGGVIKLAIGFGVLSALASIGTGLLLESNGAYDEELLFRHKWMAISLTAVTIILFFAKEAKQAVLAKLYFPLFILANVMLTLAGHWGGSMTHGEDFLTKDTSKAKKSIEDVDKALVYNDIVQPIFDAKCVSCHNTKKTEGKLLLTSQAEILKGGDSGSILDSTETRPPMLVHRIALPMEDEEHMPPKGKVQLTPNEVALLNWWIANNNCFDCITADLERNKRVQGFLNDLEEDTSTRAVLARQLEPAPDVWLNTVLANGISILSLKEESPLYMVNLSNKKTLSKNSFELLNDYAENIVEMNLGNSNFHDSLATEIRSFKNLTKLQLHNTGITDEALEFTEDLTLLESLNLYGTQVTNTVMDRLRQLPNLTDLYIWQTSITNDAIHTFKTDKVATTVHEIDDDIFGETELLPPTIIADSYFIMDSLTVEMSYPFEDTQMFYTLDGSVPDTTSLVYTQPIVLKDRATIKAITYKTGWGKSDVVSSDFKKSTLNYDKVALNKLPNEKYAAQGGTTLVDLKRGSNNFVDGNWLGYEGTHFNATFALAEKQDISSVSVGALSVPGSWIFFPVGFKVSVSDDGKRFTHLHTVDLGPLPPTSTISSKFFDIEFPKTTAKYVRVEVKSVLENPSWHQNPGGKSWLFVDEIVIN</sequence>
<dbReference type="SUPFAM" id="SSF52047">
    <property type="entry name" value="RNI-like"/>
    <property type="match status" value="1"/>
</dbReference>
<gene>
    <name evidence="4" type="ORF">HYG79_00980</name>
</gene>
<dbReference type="Proteomes" id="UP000509302">
    <property type="component" value="Chromosome"/>
</dbReference>
<dbReference type="Pfam" id="PF13287">
    <property type="entry name" value="Fn3_assoc"/>
    <property type="match status" value="1"/>
</dbReference>
<dbReference type="InterPro" id="IPR032675">
    <property type="entry name" value="LRR_dom_sf"/>
</dbReference>
<dbReference type="InterPro" id="IPR008979">
    <property type="entry name" value="Galactose-bd-like_sf"/>
</dbReference>
<evidence type="ECO:0000256" key="1">
    <source>
        <dbReference type="SAM" id="Phobius"/>
    </source>
</evidence>
<dbReference type="KEGG" id="cagg:HYG79_00980"/>